<reference evidence="6" key="1">
    <citation type="journal article" date="2020" name="Stud. Mycol.">
        <title>101 Dothideomycetes genomes: a test case for predicting lifestyles and emergence of pathogens.</title>
        <authorList>
            <person name="Haridas S."/>
            <person name="Albert R."/>
            <person name="Binder M."/>
            <person name="Bloem J."/>
            <person name="Labutti K."/>
            <person name="Salamov A."/>
            <person name="Andreopoulos B."/>
            <person name="Baker S."/>
            <person name="Barry K."/>
            <person name="Bills G."/>
            <person name="Bluhm B."/>
            <person name="Cannon C."/>
            <person name="Castanera R."/>
            <person name="Culley D."/>
            <person name="Daum C."/>
            <person name="Ezra D."/>
            <person name="Gonzalez J."/>
            <person name="Henrissat B."/>
            <person name="Kuo A."/>
            <person name="Liang C."/>
            <person name="Lipzen A."/>
            <person name="Lutzoni F."/>
            <person name="Magnuson J."/>
            <person name="Mondo S."/>
            <person name="Nolan M."/>
            <person name="Ohm R."/>
            <person name="Pangilinan J."/>
            <person name="Park H.-J."/>
            <person name="Ramirez L."/>
            <person name="Alfaro M."/>
            <person name="Sun H."/>
            <person name="Tritt A."/>
            <person name="Yoshinaga Y."/>
            <person name="Zwiers L.-H."/>
            <person name="Turgeon B."/>
            <person name="Goodwin S."/>
            <person name="Spatafora J."/>
            <person name="Crous P."/>
            <person name="Grigoriev I."/>
        </authorList>
    </citation>
    <scope>NUCLEOTIDE SEQUENCE</scope>
    <source>
        <strain evidence="6">CBS 262.69</strain>
    </source>
</reference>
<gene>
    <name evidence="6" type="ORF">EJ06DRAFT_505214</name>
</gene>
<sequence length="372" mass="38880">MADPTTSPPLTRTSVQAAHAIVKPYIHLTPILTSTTLNTIASTPQTPESLVGTPYEDQTPARPTFNLFFKCENLQKIGAFKARGAFHAISRLAPKERAKGVITHSSGNHAQATALAARTFGIPAHIVMPSISTASKVASTRSLGAQVYFSGSTAPERLEALSAVQAANPGAVTVPPYDHPDIILGQGTVVLEFEDQVQGQLDGKGGLDAVIAPLGGGGLLAGIATAMQGTGVRVFGAEPAYQGGNDGQRGLAAGKRVEEVSTLTIADGLRTPVGLLNWTVISDVEKVRGVFSVSEEQIKAALRLVLERMKVVIEPSAAVPLAVVLFDEEFRRLVEREAGEGGWNVGVVFSGGNTTVEAIGKLFAEEGEKATA</sequence>
<dbReference type="GO" id="GO:0005524">
    <property type="term" value="F:ATP binding"/>
    <property type="evidence" value="ECO:0007669"/>
    <property type="project" value="TreeGrafter"/>
</dbReference>
<name>A0A6G1I6D0_9PEZI</name>
<keyword evidence="3" id="KW-0663">Pyridoxal phosphate</keyword>
<dbReference type="GO" id="GO:0003941">
    <property type="term" value="F:L-serine ammonia-lyase activity"/>
    <property type="evidence" value="ECO:0007669"/>
    <property type="project" value="TreeGrafter"/>
</dbReference>
<dbReference type="InterPro" id="IPR036052">
    <property type="entry name" value="TrpB-like_PALP_sf"/>
</dbReference>
<dbReference type="GO" id="GO:0008721">
    <property type="term" value="F:D-serine ammonia-lyase activity"/>
    <property type="evidence" value="ECO:0007669"/>
    <property type="project" value="TreeGrafter"/>
</dbReference>
<dbReference type="GO" id="GO:0000287">
    <property type="term" value="F:magnesium ion binding"/>
    <property type="evidence" value="ECO:0007669"/>
    <property type="project" value="TreeGrafter"/>
</dbReference>
<keyword evidence="7" id="KW-1185">Reference proteome</keyword>
<dbReference type="PANTHER" id="PTHR43050:SF1">
    <property type="entry name" value="SERINE RACEMASE"/>
    <property type="match status" value="1"/>
</dbReference>
<dbReference type="GO" id="GO:0030378">
    <property type="term" value="F:serine racemase activity"/>
    <property type="evidence" value="ECO:0007669"/>
    <property type="project" value="TreeGrafter"/>
</dbReference>
<feature type="domain" description="Tryptophan synthase beta chain-like PALP" evidence="5">
    <location>
        <begin position="65"/>
        <end position="351"/>
    </location>
</feature>
<accession>A0A6G1I6D0</accession>
<dbReference type="InterPro" id="IPR001926">
    <property type="entry name" value="TrpB-like_PALP"/>
</dbReference>
<evidence type="ECO:0000313" key="7">
    <source>
        <dbReference type="Proteomes" id="UP000799640"/>
    </source>
</evidence>
<proteinExistence type="inferred from homology"/>
<dbReference type="OrthoDB" id="271064at2759"/>
<dbReference type="Pfam" id="PF00291">
    <property type="entry name" value="PALP"/>
    <property type="match status" value="1"/>
</dbReference>
<dbReference type="GO" id="GO:0030170">
    <property type="term" value="F:pyridoxal phosphate binding"/>
    <property type="evidence" value="ECO:0007669"/>
    <property type="project" value="TreeGrafter"/>
</dbReference>
<dbReference type="FunFam" id="3.40.50.1100:FF:000005">
    <property type="entry name" value="Threonine dehydratase catabolic"/>
    <property type="match status" value="1"/>
</dbReference>
<organism evidence="6 7">
    <name type="scientific">Trichodelitschia bisporula</name>
    <dbReference type="NCBI Taxonomy" id="703511"/>
    <lineage>
        <taxon>Eukaryota</taxon>
        <taxon>Fungi</taxon>
        <taxon>Dikarya</taxon>
        <taxon>Ascomycota</taxon>
        <taxon>Pezizomycotina</taxon>
        <taxon>Dothideomycetes</taxon>
        <taxon>Dothideomycetes incertae sedis</taxon>
        <taxon>Phaeotrichales</taxon>
        <taxon>Phaeotrichaceae</taxon>
        <taxon>Trichodelitschia</taxon>
    </lineage>
</organism>
<dbReference type="GO" id="GO:0018114">
    <property type="term" value="F:threonine racemase activity"/>
    <property type="evidence" value="ECO:0007669"/>
    <property type="project" value="TreeGrafter"/>
</dbReference>
<dbReference type="AlphaFoldDB" id="A0A6G1I6D0"/>
<comment type="similarity">
    <text evidence="2">Belongs to the serine/threonine dehydratase family.</text>
</comment>
<dbReference type="CDD" id="cd01562">
    <property type="entry name" value="Thr-dehyd"/>
    <property type="match status" value="1"/>
</dbReference>
<comment type="cofactor">
    <cofactor evidence="1">
        <name>pyridoxal 5'-phosphate</name>
        <dbReference type="ChEBI" id="CHEBI:597326"/>
    </cofactor>
</comment>
<evidence type="ECO:0000256" key="4">
    <source>
        <dbReference type="ARBA" id="ARBA00023239"/>
    </source>
</evidence>
<dbReference type="Proteomes" id="UP000799640">
    <property type="component" value="Unassembled WGS sequence"/>
</dbReference>
<dbReference type="SUPFAM" id="SSF53686">
    <property type="entry name" value="Tryptophan synthase beta subunit-like PLP-dependent enzymes"/>
    <property type="match status" value="1"/>
</dbReference>
<dbReference type="Gene3D" id="3.40.50.1100">
    <property type="match status" value="2"/>
</dbReference>
<dbReference type="PANTHER" id="PTHR43050">
    <property type="entry name" value="SERINE / THREONINE RACEMASE FAMILY MEMBER"/>
    <property type="match status" value="1"/>
</dbReference>
<dbReference type="EMBL" id="ML996689">
    <property type="protein sequence ID" value="KAF2403858.1"/>
    <property type="molecule type" value="Genomic_DNA"/>
</dbReference>
<evidence type="ECO:0000256" key="2">
    <source>
        <dbReference type="ARBA" id="ARBA00010869"/>
    </source>
</evidence>
<evidence type="ECO:0000256" key="1">
    <source>
        <dbReference type="ARBA" id="ARBA00001933"/>
    </source>
</evidence>
<protein>
    <submittedName>
        <fullName evidence="6">Putative pyridoxal-phosphate dependent enzyme</fullName>
    </submittedName>
</protein>
<keyword evidence="4" id="KW-0456">Lyase</keyword>
<evidence type="ECO:0000313" key="6">
    <source>
        <dbReference type="EMBL" id="KAF2403858.1"/>
    </source>
</evidence>
<evidence type="ECO:0000256" key="3">
    <source>
        <dbReference type="ARBA" id="ARBA00022898"/>
    </source>
</evidence>
<evidence type="ECO:0000259" key="5">
    <source>
        <dbReference type="Pfam" id="PF00291"/>
    </source>
</evidence>